<dbReference type="KEGG" id="fbm:MQE35_08625"/>
<dbReference type="NCBIfam" id="NF033088">
    <property type="entry name" value="bla_subclass_B1"/>
    <property type="match status" value="1"/>
</dbReference>
<evidence type="ECO:0000256" key="9">
    <source>
        <dbReference type="ARBA" id="ARBA00022764"/>
    </source>
</evidence>
<dbReference type="InterPro" id="IPR036866">
    <property type="entry name" value="RibonucZ/Hydroxyglut_hydro"/>
</dbReference>
<dbReference type="GO" id="GO:0008800">
    <property type="term" value="F:beta-lactamase activity"/>
    <property type="evidence" value="ECO:0007669"/>
    <property type="project" value="UniProtKB-EC"/>
</dbReference>
<dbReference type="AlphaFoldDB" id="A0A9E6ZX34"/>
<sequence length="243" mass="26783">MKKIATLLALAAFMGCKAQNTPSTSCCQDVKIKPLTENVYIHISYLNIPGYGTFPSNGLIFFNKKEAIVFDTPVDDNASAQLINWITATQQATIKAVVINHFHDDCLGGLKEFHANGIPSYASNETIRLAKQHNEILPKYGFDNTLELKAGNKTTITRFFGAGHTVDNVVSYIPSEETLFGGCLVKEINAGKGNLADANIQQWPHTIQKIKDHYPQLQYVIPGHGKHGGTELLDYTITLFTTQ</sequence>
<gene>
    <name evidence="15" type="primary">bla</name>
    <name evidence="15" type="ORF">MQE35_08625</name>
</gene>
<protein>
    <recommendedName>
        <fullName evidence="6">beta-lactamase</fullName>
        <ecNumber evidence="6">3.5.2.6</ecNumber>
    </recommendedName>
</protein>
<evidence type="ECO:0000256" key="10">
    <source>
        <dbReference type="ARBA" id="ARBA00022801"/>
    </source>
</evidence>
<comment type="similarity">
    <text evidence="4">Belongs to the metallo-beta-lactamase superfamily. Class-B beta-lactamase family.</text>
</comment>
<dbReference type="PROSITE" id="PS51257">
    <property type="entry name" value="PROKAR_LIPOPROTEIN"/>
    <property type="match status" value="1"/>
</dbReference>
<dbReference type="InterPro" id="IPR050855">
    <property type="entry name" value="NDM-1-like"/>
</dbReference>
<evidence type="ECO:0000259" key="14">
    <source>
        <dbReference type="SMART" id="SM00849"/>
    </source>
</evidence>
<keyword evidence="7" id="KW-0479">Metal-binding</keyword>
<dbReference type="Gene3D" id="3.60.15.10">
    <property type="entry name" value="Ribonuclease Z/Hydroxyacylglutathione hydrolase-like"/>
    <property type="match status" value="1"/>
</dbReference>
<name>A0A9E6ZX34_9FLAO</name>
<keyword evidence="12" id="KW-0046">Antibiotic resistance</keyword>
<evidence type="ECO:0000256" key="4">
    <source>
        <dbReference type="ARBA" id="ARBA00005250"/>
    </source>
</evidence>
<dbReference type="InterPro" id="IPR058199">
    <property type="entry name" value="BlaB//VIM/IMP-1"/>
</dbReference>
<dbReference type="EMBL" id="CP094358">
    <property type="protein sequence ID" value="UOB19348.1"/>
    <property type="molecule type" value="Genomic_DNA"/>
</dbReference>
<evidence type="ECO:0000256" key="13">
    <source>
        <dbReference type="SAM" id="SignalP"/>
    </source>
</evidence>
<comment type="subunit">
    <text evidence="5">Monomer.</text>
</comment>
<comment type="catalytic activity">
    <reaction evidence="1">
        <text>a beta-lactam + H2O = a substituted beta-amino acid</text>
        <dbReference type="Rhea" id="RHEA:20401"/>
        <dbReference type="ChEBI" id="CHEBI:15377"/>
        <dbReference type="ChEBI" id="CHEBI:35627"/>
        <dbReference type="ChEBI" id="CHEBI:140347"/>
        <dbReference type="EC" id="3.5.2.6"/>
    </reaction>
</comment>
<keyword evidence="11" id="KW-0862">Zinc</keyword>
<dbReference type="SUPFAM" id="SSF56281">
    <property type="entry name" value="Metallo-hydrolase/oxidoreductase"/>
    <property type="match status" value="1"/>
</dbReference>
<feature type="domain" description="Metallo-beta-lactamase" evidence="14">
    <location>
        <begin position="55"/>
        <end position="224"/>
    </location>
</feature>
<dbReference type="PANTHER" id="PTHR42951">
    <property type="entry name" value="METALLO-BETA-LACTAMASE DOMAIN-CONTAINING"/>
    <property type="match status" value="1"/>
</dbReference>
<feature type="signal peptide" evidence="13">
    <location>
        <begin position="1"/>
        <end position="18"/>
    </location>
</feature>
<dbReference type="Pfam" id="PF00753">
    <property type="entry name" value="Lactamase_B"/>
    <property type="match status" value="1"/>
</dbReference>
<dbReference type="InterPro" id="IPR001279">
    <property type="entry name" value="Metallo-B-lactamas"/>
</dbReference>
<feature type="chain" id="PRO_5039024020" description="beta-lactamase" evidence="13">
    <location>
        <begin position="19"/>
        <end position="243"/>
    </location>
</feature>
<dbReference type="PANTHER" id="PTHR42951:SF4">
    <property type="entry name" value="ACYL-COENZYME A THIOESTERASE MBLAC2"/>
    <property type="match status" value="1"/>
</dbReference>
<evidence type="ECO:0000256" key="11">
    <source>
        <dbReference type="ARBA" id="ARBA00022833"/>
    </source>
</evidence>
<keyword evidence="16" id="KW-1185">Reference proteome</keyword>
<organism evidence="15 16">
    <name type="scientific">Abyssalbus ytuae</name>
    <dbReference type="NCBI Taxonomy" id="2926907"/>
    <lineage>
        <taxon>Bacteria</taxon>
        <taxon>Pseudomonadati</taxon>
        <taxon>Bacteroidota</taxon>
        <taxon>Flavobacteriia</taxon>
        <taxon>Flavobacteriales</taxon>
        <taxon>Flavobacteriaceae</taxon>
        <taxon>Abyssalbus</taxon>
    </lineage>
</organism>
<dbReference type="EC" id="3.5.2.6" evidence="6"/>
<keyword evidence="10 15" id="KW-0378">Hydrolase</keyword>
<dbReference type="SMART" id="SM00849">
    <property type="entry name" value="Lactamase_B"/>
    <property type="match status" value="1"/>
</dbReference>
<keyword evidence="8 13" id="KW-0732">Signal</keyword>
<keyword evidence="9" id="KW-0574">Periplasm</keyword>
<evidence type="ECO:0000313" key="15">
    <source>
        <dbReference type="EMBL" id="UOB19348.1"/>
    </source>
</evidence>
<evidence type="ECO:0000256" key="2">
    <source>
        <dbReference type="ARBA" id="ARBA00001947"/>
    </source>
</evidence>
<evidence type="ECO:0000256" key="12">
    <source>
        <dbReference type="ARBA" id="ARBA00023251"/>
    </source>
</evidence>
<evidence type="ECO:0000256" key="3">
    <source>
        <dbReference type="ARBA" id="ARBA00004418"/>
    </source>
</evidence>
<evidence type="ECO:0000256" key="5">
    <source>
        <dbReference type="ARBA" id="ARBA00011245"/>
    </source>
</evidence>
<dbReference type="GO" id="GO:0017001">
    <property type="term" value="P:antibiotic catabolic process"/>
    <property type="evidence" value="ECO:0007669"/>
    <property type="project" value="UniProtKB-ARBA"/>
</dbReference>
<comment type="cofactor">
    <cofactor evidence="2">
        <name>Zn(2+)</name>
        <dbReference type="ChEBI" id="CHEBI:29105"/>
    </cofactor>
</comment>
<evidence type="ECO:0000256" key="1">
    <source>
        <dbReference type="ARBA" id="ARBA00001526"/>
    </source>
</evidence>
<evidence type="ECO:0000313" key="16">
    <source>
        <dbReference type="Proteomes" id="UP000831290"/>
    </source>
</evidence>
<dbReference type="RefSeq" id="WP_255845964.1">
    <property type="nucleotide sequence ID" value="NZ_CP094358.1"/>
</dbReference>
<dbReference type="CDD" id="cd16302">
    <property type="entry name" value="CcrA-like_MBL-B1"/>
    <property type="match status" value="1"/>
</dbReference>
<reference evidence="15" key="1">
    <citation type="submission" date="2022-03" db="EMBL/GenBank/DDBJ databases">
        <title>Description of Abyssus ytuae gen. nov., sp. nov., a novel member of the family Flavobacteriaceae isolated from the sediment of Mariana Trench.</title>
        <authorList>
            <person name="Zhang J."/>
            <person name="Xu X."/>
        </authorList>
    </citation>
    <scope>NUCLEOTIDE SEQUENCE</scope>
    <source>
        <strain evidence="15">MT3330</strain>
    </source>
</reference>
<dbReference type="Proteomes" id="UP000831290">
    <property type="component" value="Chromosome"/>
</dbReference>
<comment type="subcellular location">
    <subcellularLocation>
        <location evidence="3">Periplasm</location>
    </subcellularLocation>
</comment>
<evidence type="ECO:0000256" key="8">
    <source>
        <dbReference type="ARBA" id="ARBA00022729"/>
    </source>
</evidence>
<proteinExistence type="inferred from homology"/>
<evidence type="ECO:0000256" key="6">
    <source>
        <dbReference type="ARBA" id="ARBA00012865"/>
    </source>
</evidence>
<evidence type="ECO:0000256" key="7">
    <source>
        <dbReference type="ARBA" id="ARBA00022723"/>
    </source>
</evidence>
<accession>A0A9E6ZX34</accession>